<accession>E0UV73</accession>
<feature type="domain" description="PRTase-CE" evidence="2">
    <location>
        <begin position="39"/>
        <end position="176"/>
    </location>
</feature>
<dbReference type="InterPro" id="IPR051910">
    <property type="entry name" value="ComF/GntX_DNA_util-trans"/>
</dbReference>
<dbReference type="CDD" id="cd06223">
    <property type="entry name" value="PRTases_typeI"/>
    <property type="match status" value="1"/>
</dbReference>
<keyword evidence="4" id="KW-1185">Reference proteome</keyword>
<proteinExistence type="inferred from homology"/>
<dbReference type="Proteomes" id="UP000007803">
    <property type="component" value="Chromosome"/>
</dbReference>
<dbReference type="AlphaFoldDB" id="E0UV73"/>
<evidence type="ECO:0000313" key="3">
    <source>
        <dbReference type="EMBL" id="ADN09655.1"/>
    </source>
</evidence>
<evidence type="ECO:0000259" key="2">
    <source>
        <dbReference type="Pfam" id="PF24390"/>
    </source>
</evidence>
<dbReference type="InterPro" id="IPR000836">
    <property type="entry name" value="PRTase_dom"/>
</dbReference>
<dbReference type="PANTHER" id="PTHR47505:SF1">
    <property type="entry name" value="DNA UTILIZATION PROTEIN YHGH"/>
    <property type="match status" value="1"/>
</dbReference>
<dbReference type="Gene3D" id="3.40.50.2020">
    <property type="match status" value="1"/>
</dbReference>
<gene>
    <name evidence="3" type="ordered locus">Saut_1608</name>
</gene>
<dbReference type="OrthoDB" id="5342812at2"/>
<dbReference type="STRING" id="563040.Saut_1608"/>
<dbReference type="InterPro" id="IPR029057">
    <property type="entry name" value="PRTase-like"/>
</dbReference>
<dbReference type="Pfam" id="PF24390">
    <property type="entry name" value="PRTase-CE"/>
    <property type="match status" value="1"/>
</dbReference>
<reference evidence="4" key="1">
    <citation type="journal article" date="2010" name="Stand. Genomic Sci.">
        <title>Complete genome sequence of Sulfurimonas autotrophica type strain (OK10).</title>
        <authorList>
            <person name="Sikorski J."/>
            <person name="Munk C."/>
            <person name="Lapidus A."/>
            <person name="Djao O."/>
            <person name="Lucas S."/>
            <person name="Glavina Del Rio T."/>
            <person name="Nolan M."/>
            <person name="Tice H."/>
            <person name="Han C."/>
            <person name="Cheng J."/>
            <person name="Tapia R."/>
            <person name="Goodwin L."/>
            <person name="Pitluck S."/>
            <person name="Liolios K."/>
            <person name="Ivanova N."/>
            <person name="Mavromatis K."/>
            <person name="Mikhailova N."/>
            <person name="Pati A."/>
            <person name="Sims D."/>
            <person name="Meincke L."/>
            <person name="Brettin T."/>
            <person name="Detter J."/>
            <person name="Chen A."/>
            <person name="Palaniappan K."/>
            <person name="Land M."/>
            <person name="Hauser L."/>
            <person name="Chang Y."/>
            <person name="Jeffries C."/>
            <person name="Rohde M."/>
            <person name="Lang E."/>
            <person name="Spring S."/>
            <person name="Goker M."/>
            <person name="Woyke T."/>
            <person name="Bristow J."/>
            <person name="Eisen J."/>
            <person name="Markowitz V."/>
            <person name="Hugenholtz P."/>
            <person name="Kyrpides N."/>
            <person name="Klenk H."/>
        </authorList>
    </citation>
    <scope>NUCLEOTIDE SEQUENCE [LARGE SCALE GENOMIC DNA]</scope>
    <source>
        <strain evidence="4">ATCC BAA-671 / DSM 16294 / JCM 11897 / OK10</strain>
    </source>
</reference>
<dbReference type="HOGENOM" id="CLU_072544_0_0_7"/>
<comment type="similarity">
    <text evidence="1">Belongs to the ComF/GntX family.</text>
</comment>
<sequence length="191" mass="21854">MKCILCESYAFTHICSTCQTNFLSPSLYKRKLSNGVNIISFYNYEEIKELLFTKHTDIGFYIYNILAQLSFKKFAGEFHTKEKYISLAVDDTSKSGYSHTAILNHALKTYNINPLHNKLRAKNSVSYSGKSKMFRQENPRNFQLKKFKSDNIILVDDIVTTGQTLTQACAKVEEQGKTVNFCLTLTDVSLK</sequence>
<protein>
    <submittedName>
        <fullName evidence="3">Transformation system protein</fullName>
    </submittedName>
</protein>
<dbReference type="PANTHER" id="PTHR47505">
    <property type="entry name" value="DNA UTILIZATION PROTEIN YHGH"/>
    <property type="match status" value="1"/>
</dbReference>
<evidence type="ECO:0000313" key="4">
    <source>
        <dbReference type="Proteomes" id="UP000007803"/>
    </source>
</evidence>
<dbReference type="RefSeq" id="WP_013327408.1">
    <property type="nucleotide sequence ID" value="NC_014506.1"/>
</dbReference>
<dbReference type="InterPro" id="IPR056920">
    <property type="entry name" value="PRTase-CE"/>
</dbReference>
<name>E0UV73_SULAO</name>
<dbReference type="KEGG" id="sua:Saut_1608"/>
<evidence type="ECO:0000256" key="1">
    <source>
        <dbReference type="ARBA" id="ARBA00008007"/>
    </source>
</evidence>
<dbReference type="SUPFAM" id="SSF53271">
    <property type="entry name" value="PRTase-like"/>
    <property type="match status" value="1"/>
</dbReference>
<organism evidence="3 4">
    <name type="scientific">Sulfurimonas autotrophica (strain ATCC BAA-671 / DSM 16294 / JCM 11897 / OK10)</name>
    <dbReference type="NCBI Taxonomy" id="563040"/>
    <lineage>
        <taxon>Bacteria</taxon>
        <taxon>Pseudomonadati</taxon>
        <taxon>Campylobacterota</taxon>
        <taxon>Epsilonproteobacteria</taxon>
        <taxon>Campylobacterales</taxon>
        <taxon>Sulfurimonadaceae</taxon>
        <taxon>Sulfurimonas</taxon>
    </lineage>
</organism>
<dbReference type="EMBL" id="CP002205">
    <property type="protein sequence ID" value="ADN09655.1"/>
    <property type="molecule type" value="Genomic_DNA"/>
</dbReference>
<dbReference type="eggNOG" id="COG1040">
    <property type="taxonomic scope" value="Bacteria"/>
</dbReference>